<comment type="caution">
    <text evidence="1">The sequence shown here is derived from an EMBL/GenBank/DDBJ whole genome shotgun (WGS) entry which is preliminary data.</text>
</comment>
<evidence type="ECO:0000313" key="1">
    <source>
        <dbReference type="EMBL" id="EQD77765.1"/>
    </source>
</evidence>
<name>T1D659_9ZZZZ</name>
<gene>
    <name evidence="1" type="ORF">B1A_02757</name>
</gene>
<accession>T1D659</accession>
<sequence>MVGDYSPRKIFRRTQVGADLLTSPDLWLCTTCANCLRV</sequence>
<protein>
    <submittedName>
        <fullName evidence="1">Uncharacterized protein</fullName>
    </submittedName>
</protein>
<reference evidence="1" key="1">
    <citation type="submission" date="2013-08" db="EMBL/GenBank/DDBJ databases">
        <authorList>
            <person name="Mendez C."/>
            <person name="Richter M."/>
            <person name="Ferrer M."/>
            <person name="Sanchez J."/>
        </authorList>
    </citation>
    <scope>NUCLEOTIDE SEQUENCE</scope>
</reference>
<reference evidence="1" key="2">
    <citation type="journal article" date="2014" name="ISME J.">
        <title>Microbial stratification in low pH oxic and suboxic macroscopic growths along an acid mine drainage.</title>
        <authorList>
            <person name="Mendez-Garcia C."/>
            <person name="Mesa V."/>
            <person name="Sprenger R.R."/>
            <person name="Richter M."/>
            <person name="Diez M.S."/>
            <person name="Solano J."/>
            <person name="Bargiela R."/>
            <person name="Golyshina O.V."/>
            <person name="Manteca A."/>
            <person name="Ramos J.L."/>
            <person name="Gallego J.R."/>
            <person name="Llorente I."/>
            <person name="Martins Dos Santos V.A."/>
            <person name="Jensen O.N."/>
            <person name="Pelaez A.I."/>
            <person name="Sanchez J."/>
            <person name="Ferrer M."/>
        </authorList>
    </citation>
    <scope>NUCLEOTIDE SEQUENCE</scope>
</reference>
<feature type="non-terminal residue" evidence="1">
    <location>
        <position position="38"/>
    </location>
</feature>
<proteinExistence type="predicted"/>
<dbReference type="EMBL" id="AUZX01002045">
    <property type="protein sequence ID" value="EQD77765.1"/>
    <property type="molecule type" value="Genomic_DNA"/>
</dbReference>
<dbReference type="AlphaFoldDB" id="T1D659"/>
<organism evidence="1">
    <name type="scientific">mine drainage metagenome</name>
    <dbReference type="NCBI Taxonomy" id="410659"/>
    <lineage>
        <taxon>unclassified sequences</taxon>
        <taxon>metagenomes</taxon>
        <taxon>ecological metagenomes</taxon>
    </lineage>
</organism>